<accession>A0A5C5ZVW1</accession>
<organism evidence="2 3">
    <name type="scientific">Pseudobythopirellula maris</name>
    <dbReference type="NCBI Taxonomy" id="2527991"/>
    <lineage>
        <taxon>Bacteria</taxon>
        <taxon>Pseudomonadati</taxon>
        <taxon>Planctomycetota</taxon>
        <taxon>Planctomycetia</taxon>
        <taxon>Pirellulales</taxon>
        <taxon>Lacipirellulaceae</taxon>
        <taxon>Pseudobythopirellula</taxon>
    </lineage>
</organism>
<keyword evidence="1" id="KW-0812">Transmembrane</keyword>
<keyword evidence="3" id="KW-1185">Reference proteome</keyword>
<protein>
    <submittedName>
        <fullName evidence="2">Uncharacterized protein</fullName>
    </submittedName>
</protein>
<evidence type="ECO:0000256" key="1">
    <source>
        <dbReference type="SAM" id="Phobius"/>
    </source>
</evidence>
<proteinExistence type="predicted"/>
<keyword evidence="1" id="KW-1133">Transmembrane helix</keyword>
<dbReference type="RefSeq" id="WP_146397216.1">
    <property type="nucleotide sequence ID" value="NZ_SJPQ01000001.1"/>
</dbReference>
<dbReference type="OrthoDB" id="285304at2"/>
<reference evidence="2 3" key="1">
    <citation type="submission" date="2019-02" db="EMBL/GenBank/DDBJ databases">
        <title>Deep-cultivation of Planctomycetes and their phenomic and genomic characterization uncovers novel biology.</title>
        <authorList>
            <person name="Wiegand S."/>
            <person name="Jogler M."/>
            <person name="Boedeker C."/>
            <person name="Pinto D."/>
            <person name="Vollmers J."/>
            <person name="Rivas-Marin E."/>
            <person name="Kohn T."/>
            <person name="Peeters S.H."/>
            <person name="Heuer A."/>
            <person name="Rast P."/>
            <person name="Oberbeckmann S."/>
            <person name="Bunk B."/>
            <person name="Jeske O."/>
            <person name="Meyerdierks A."/>
            <person name="Storesund J.E."/>
            <person name="Kallscheuer N."/>
            <person name="Luecker S."/>
            <person name="Lage O.M."/>
            <person name="Pohl T."/>
            <person name="Merkel B.J."/>
            <person name="Hornburger P."/>
            <person name="Mueller R.-W."/>
            <person name="Bruemmer F."/>
            <person name="Labrenz M."/>
            <person name="Spormann A.M."/>
            <person name="Op Den Camp H."/>
            <person name="Overmann J."/>
            <person name="Amann R."/>
            <person name="Jetten M.S.M."/>
            <person name="Mascher T."/>
            <person name="Medema M.H."/>
            <person name="Devos D.P."/>
            <person name="Kaster A.-K."/>
            <person name="Ovreas L."/>
            <person name="Rohde M."/>
            <person name="Galperin M.Y."/>
            <person name="Jogler C."/>
        </authorList>
    </citation>
    <scope>NUCLEOTIDE SEQUENCE [LARGE SCALE GENOMIC DNA]</scope>
    <source>
        <strain evidence="2 3">Mal64</strain>
    </source>
</reference>
<keyword evidence="1" id="KW-0472">Membrane</keyword>
<dbReference type="Proteomes" id="UP000315440">
    <property type="component" value="Unassembled WGS sequence"/>
</dbReference>
<dbReference type="EMBL" id="SJPQ01000001">
    <property type="protein sequence ID" value="TWT90383.1"/>
    <property type="molecule type" value="Genomic_DNA"/>
</dbReference>
<feature type="transmembrane region" description="Helical" evidence="1">
    <location>
        <begin position="33"/>
        <end position="52"/>
    </location>
</feature>
<sequence length="66" mass="7198">MTALLKTLSLLALVGVLAPSVLFVVDAIELERVKTLTLVATVAWFVITPIWMGRHTVTQLEPQGQP</sequence>
<name>A0A5C5ZVW1_9BACT</name>
<comment type="caution">
    <text evidence="2">The sequence shown here is derived from an EMBL/GenBank/DDBJ whole genome shotgun (WGS) entry which is preliminary data.</text>
</comment>
<dbReference type="AlphaFoldDB" id="A0A5C5ZVW1"/>
<evidence type="ECO:0000313" key="3">
    <source>
        <dbReference type="Proteomes" id="UP000315440"/>
    </source>
</evidence>
<gene>
    <name evidence="2" type="ORF">Mal64_07720</name>
</gene>
<evidence type="ECO:0000313" key="2">
    <source>
        <dbReference type="EMBL" id="TWT90383.1"/>
    </source>
</evidence>